<feature type="domain" description="YubB ferredoxin-like" evidence="2">
    <location>
        <begin position="245"/>
        <end position="314"/>
    </location>
</feature>
<dbReference type="AlphaFoldDB" id="A0A1Z1SRB0"/>
<evidence type="ECO:0000313" key="5">
    <source>
        <dbReference type="EMBL" id="SPZ03778.1"/>
    </source>
</evidence>
<dbReference type="EMBL" id="UAUE01000037">
    <property type="protein sequence ID" value="SPZ03778.1"/>
    <property type="molecule type" value="Genomic_DNA"/>
</dbReference>
<name>A0A1Z1SRB0_PROMI</name>
<reference evidence="5 7" key="2">
    <citation type="submission" date="2018-06" db="EMBL/GenBank/DDBJ databases">
        <authorList>
            <consortium name="Pathogen Informatics"/>
            <person name="Doyle S."/>
        </authorList>
    </citation>
    <scope>NUCLEOTIDE SEQUENCE [LARGE SCALE GENOMIC DNA]</scope>
    <source>
        <strain evidence="5 7">NCTC10975</strain>
    </source>
</reference>
<dbReference type="Gene3D" id="3.30.70.1270">
    <property type="entry name" value="Api92-like domains"/>
    <property type="match status" value="1"/>
</dbReference>
<dbReference type="Pfam" id="PF18406">
    <property type="entry name" value="DUF1281_C"/>
    <property type="match status" value="1"/>
</dbReference>
<dbReference type="InterPro" id="IPR041329">
    <property type="entry name" value="YubB_C"/>
</dbReference>
<proteinExistence type="predicted"/>
<dbReference type="InterPro" id="IPR023136">
    <property type="entry name" value="Api92-like_dom_sf"/>
</dbReference>
<dbReference type="RefSeq" id="WP_004245726.1">
    <property type="nucleotide sequence ID" value="NZ_ABFCQN020000017.1"/>
</dbReference>
<dbReference type="SUPFAM" id="SSF160940">
    <property type="entry name" value="Api92-like"/>
    <property type="match status" value="1"/>
</dbReference>
<evidence type="ECO:0000259" key="1">
    <source>
        <dbReference type="Pfam" id="PF06924"/>
    </source>
</evidence>
<dbReference type="Proteomes" id="UP001171165">
    <property type="component" value="Unassembled WGS sequence"/>
</dbReference>
<dbReference type="OMA" id="CKNRLEI"/>
<evidence type="ECO:0000259" key="2">
    <source>
        <dbReference type="Pfam" id="PF18406"/>
    </source>
</evidence>
<dbReference type="Proteomes" id="UP000195540">
    <property type="component" value="Chromosome"/>
</dbReference>
<protein>
    <submittedName>
        <fullName evidence="4">DUF1281 domain-containing protein</fullName>
    </submittedName>
    <submittedName>
        <fullName evidence="5">Plasmid-like protein</fullName>
    </submittedName>
</protein>
<evidence type="ECO:0000313" key="8">
    <source>
        <dbReference type="Proteomes" id="UP001171165"/>
    </source>
</evidence>
<dbReference type="InterPro" id="IPR009694">
    <property type="entry name" value="DUF1281"/>
</dbReference>
<evidence type="ECO:0000313" key="3">
    <source>
        <dbReference type="EMBL" id="ARX33517.1"/>
    </source>
</evidence>
<accession>A0A1Z1SRB0</accession>
<dbReference type="GeneID" id="6801575"/>
<evidence type="ECO:0000313" key="4">
    <source>
        <dbReference type="EMBL" id="EKW9774790.1"/>
    </source>
</evidence>
<dbReference type="Proteomes" id="UP000251485">
    <property type="component" value="Unassembled WGS sequence"/>
</dbReference>
<dbReference type="OrthoDB" id="6452062at2"/>
<dbReference type="STRING" id="584.AOUC001_14260"/>
<reference evidence="4" key="3">
    <citation type="submission" date="2023-06" db="EMBL/GenBank/DDBJ databases">
        <authorList>
            <consortium name="Clinical and Environmental Microbiology Branch: Whole genome sequencing antimicrobial resistance pathogens in the healthcare setting"/>
        </authorList>
    </citation>
    <scope>NUCLEOTIDE SEQUENCE</scope>
    <source>
        <strain evidence="4">Microbial</strain>
    </source>
</reference>
<gene>
    <name evidence="3" type="ORF">AM402_04900</name>
    <name evidence="5" type="ORF">NCTC10975_05146</name>
    <name evidence="4" type="ORF">PW210_000555</name>
</gene>
<dbReference type="Gene3D" id="1.10.3530.10">
    <property type="entry name" value="Api92-like"/>
    <property type="match status" value="1"/>
</dbReference>
<organism evidence="4 8">
    <name type="scientific">Proteus mirabilis</name>
    <dbReference type="NCBI Taxonomy" id="584"/>
    <lineage>
        <taxon>Bacteria</taxon>
        <taxon>Pseudomonadati</taxon>
        <taxon>Pseudomonadota</taxon>
        <taxon>Gammaproteobacteria</taxon>
        <taxon>Enterobacterales</taxon>
        <taxon>Morganellaceae</taxon>
        <taxon>Proteus</taxon>
    </lineage>
</organism>
<evidence type="ECO:0000313" key="7">
    <source>
        <dbReference type="Proteomes" id="UP000251485"/>
    </source>
</evidence>
<sequence length="333" mass="37117">MPNWCSNRLDITLHNAADMPALKHWIYADDGIPAWQTAIAQSLHLLLAGCAGILKPVRPLSFPPLPELTSYGATGPVSPGNTAFTHWVDLLMTAPDLTPSCCQQIHQWYQMWLSEGGAYHSWDSLTATQKARLSPLLSGSSFDWLNRFTGEDESRVATAWEDIQYLRSTGEAIPMDMRTLLPTSLAAELHGFNGCLWKTPEVIWRQARWQAFAPGNSTYHLYQCRYGVKWPNGSGFHCIDGGYATELSAEFDTPWGPPSAAVLCALSARFRCQVRHVYAEEGCGFCGYSEYDHGRLTDHESDEIEFSDEENEDGFQDVTGPDYILDSLPHYGG</sequence>
<dbReference type="EMBL" id="ABKSPD020000001">
    <property type="protein sequence ID" value="EKW9774790.1"/>
    <property type="molecule type" value="Genomic_DNA"/>
</dbReference>
<dbReference type="Pfam" id="PF06924">
    <property type="entry name" value="DUF1281"/>
    <property type="match status" value="1"/>
</dbReference>
<reference evidence="3 6" key="1">
    <citation type="submission" date="2017-05" db="EMBL/GenBank/DDBJ databases">
        <title>Whole genome sequencing of Proteus mirabilis AR_0155.</title>
        <authorList>
            <person name="Conlan S."/>
            <person name="Thomas P.J."/>
            <person name="Mullikin J."/>
            <person name="Frank K.M."/>
            <person name="Segre J.A."/>
        </authorList>
    </citation>
    <scope>NUCLEOTIDE SEQUENCE [LARGE SCALE GENOMIC DNA]</scope>
    <source>
        <strain evidence="3 6">AR_0155</strain>
    </source>
</reference>
<dbReference type="EMBL" id="CP021694">
    <property type="protein sequence ID" value="ARX33517.1"/>
    <property type="molecule type" value="Genomic_DNA"/>
</dbReference>
<feature type="domain" description="DUF1281" evidence="1">
    <location>
        <begin position="32"/>
        <end position="230"/>
    </location>
</feature>
<evidence type="ECO:0000313" key="6">
    <source>
        <dbReference type="Proteomes" id="UP000195540"/>
    </source>
</evidence>